<comment type="caution">
    <text evidence="2">The sequence shown here is derived from an EMBL/GenBank/DDBJ whole genome shotgun (WGS) entry which is preliminary data.</text>
</comment>
<feature type="region of interest" description="Disordered" evidence="1">
    <location>
        <begin position="1"/>
        <end position="59"/>
    </location>
</feature>
<name>A0A9Q1MKM5_9SOLA</name>
<dbReference type="EMBL" id="JAJAGQ010000005">
    <property type="protein sequence ID" value="KAJ8562471.1"/>
    <property type="molecule type" value="Genomic_DNA"/>
</dbReference>
<protein>
    <submittedName>
        <fullName evidence="2">Uncharacterized protein</fullName>
    </submittedName>
</protein>
<evidence type="ECO:0000313" key="3">
    <source>
        <dbReference type="Proteomes" id="UP001152561"/>
    </source>
</evidence>
<gene>
    <name evidence="2" type="ORF">K7X08_011762</name>
</gene>
<sequence>MVRTRLAVGGDQNPTPVPTPVVRGGAQDKGQEVISEDYEVPQDEEEQGQANGAGPNQVPPSFVATLVLQDTLVHMMSFVESIDQGIHLATSDGSHTRVGEKTPDHAVIPRFQTPGVRPAHARVP</sequence>
<accession>A0A9Q1MKM5</accession>
<dbReference type="OrthoDB" id="1326540at2759"/>
<keyword evidence="3" id="KW-1185">Reference proteome</keyword>
<dbReference type="AlphaFoldDB" id="A0A9Q1MKM5"/>
<dbReference type="Proteomes" id="UP001152561">
    <property type="component" value="Unassembled WGS sequence"/>
</dbReference>
<evidence type="ECO:0000256" key="1">
    <source>
        <dbReference type="SAM" id="MobiDB-lite"/>
    </source>
</evidence>
<evidence type="ECO:0000313" key="2">
    <source>
        <dbReference type="EMBL" id="KAJ8562471.1"/>
    </source>
</evidence>
<proteinExistence type="predicted"/>
<reference evidence="3" key="1">
    <citation type="journal article" date="2023" name="Proc. Natl. Acad. Sci. U.S.A.">
        <title>Genomic and structural basis for evolution of tropane alkaloid biosynthesis.</title>
        <authorList>
            <person name="Wanga Y.-J."/>
            <person name="Taina T."/>
            <person name="Yua J.-Y."/>
            <person name="Lia J."/>
            <person name="Xua B."/>
            <person name="Chenc J."/>
            <person name="D'Auriad J.C."/>
            <person name="Huanga J.-P."/>
            <person name="Huanga S.-X."/>
        </authorList>
    </citation>
    <scope>NUCLEOTIDE SEQUENCE [LARGE SCALE GENOMIC DNA]</scope>
    <source>
        <strain evidence="3">cv. KIB-2019</strain>
    </source>
</reference>
<organism evidence="2 3">
    <name type="scientific">Anisodus acutangulus</name>
    <dbReference type="NCBI Taxonomy" id="402998"/>
    <lineage>
        <taxon>Eukaryota</taxon>
        <taxon>Viridiplantae</taxon>
        <taxon>Streptophyta</taxon>
        <taxon>Embryophyta</taxon>
        <taxon>Tracheophyta</taxon>
        <taxon>Spermatophyta</taxon>
        <taxon>Magnoliopsida</taxon>
        <taxon>eudicotyledons</taxon>
        <taxon>Gunneridae</taxon>
        <taxon>Pentapetalae</taxon>
        <taxon>asterids</taxon>
        <taxon>lamiids</taxon>
        <taxon>Solanales</taxon>
        <taxon>Solanaceae</taxon>
        <taxon>Solanoideae</taxon>
        <taxon>Hyoscyameae</taxon>
        <taxon>Anisodus</taxon>
    </lineage>
</organism>
<feature type="compositionally biased region" description="Acidic residues" evidence="1">
    <location>
        <begin position="34"/>
        <end position="47"/>
    </location>
</feature>